<evidence type="ECO:0000256" key="1">
    <source>
        <dbReference type="SAM" id="MobiDB-lite"/>
    </source>
</evidence>
<comment type="caution">
    <text evidence="2">The sequence shown here is derived from an EMBL/GenBank/DDBJ whole genome shotgun (WGS) entry which is preliminary data.</text>
</comment>
<dbReference type="OrthoDB" id="2269275at2759"/>
<gene>
    <name evidence="2" type="ORF">CR513_43762</name>
</gene>
<evidence type="ECO:0000313" key="3">
    <source>
        <dbReference type="Proteomes" id="UP000257109"/>
    </source>
</evidence>
<evidence type="ECO:0000313" key="2">
    <source>
        <dbReference type="EMBL" id="RDX76268.1"/>
    </source>
</evidence>
<protein>
    <submittedName>
        <fullName evidence="2">Uncharacterized protein</fullName>
    </submittedName>
</protein>
<dbReference type="AlphaFoldDB" id="A0A371FD92"/>
<feature type="region of interest" description="Disordered" evidence="1">
    <location>
        <begin position="169"/>
        <end position="189"/>
    </location>
</feature>
<organism evidence="2 3">
    <name type="scientific">Mucuna pruriens</name>
    <name type="common">Velvet bean</name>
    <name type="synonym">Dolichos pruriens</name>
    <dbReference type="NCBI Taxonomy" id="157652"/>
    <lineage>
        <taxon>Eukaryota</taxon>
        <taxon>Viridiplantae</taxon>
        <taxon>Streptophyta</taxon>
        <taxon>Embryophyta</taxon>
        <taxon>Tracheophyta</taxon>
        <taxon>Spermatophyta</taxon>
        <taxon>Magnoliopsida</taxon>
        <taxon>eudicotyledons</taxon>
        <taxon>Gunneridae</taxon>
        <taxon>Pentapetalae</taxon>
        <taxon>rosids</taxon>
        <taxon>fabids</taxon>
        <taxon>Fabales</taxon>
        <taxon>Fabaceae</taxon>
        <taxon>Papilionoideae</taxon>
        <taxon>50 kb inversion clade</taxon>
        <taxon>NPAAA clade</taxon>
        <taxon>indigoferoid/millettioid clade</taxon>
        <taxon>Phaseoleae</taxon>
        <taxon>Mucuna</taxon>
    </lineage>
</organism>
<sequence length="391" mass="44658">MLFWLTRGLLNIIRNVPLYNSFSQGVSSSSRNKASCILGSEEIKLQLQELKEHHLEACGNSKIYKEKKGVQNGPKNALFISRLKLIAGKLCSKWDEPFFITNVFPFGKVEIRNETTGKIFKVNRNQLKPFHESSAMMEGDVADISLVKLTFPKEKNLRGPFLEECLPSSKGSDRGLTNKAKDPLRDIGGPMTRLKTKMMKQSLQVRHLVDQGGAGLKFGKPEVTRGDRLYMTRNSSNILYELDPKIDKTLRRLRKGIPKDYIKMKAFPFSLDGDSKDWLYLQPILFNTWGDMNSSRHLEPRPSKKKFVGSGNILERYYTTTQKDLTSYMPHYFYKDGSASEHYESTIVGWVQKPSLTDNSKSIGECECCVIGKWWRITTNHTTTKAETSQY</sequence>
<keyword evidence="3" id="KW-1185">Reference proteome</keyword>
<name>A0A371FD92_MUCPR</name>
<feature type="non-terminal residue" evidence="2">
    <location>
        <position position="1"/>
    </location>
</feature>
<dbReference type="EMBL" id="QJKJ01009564">
    <property type="protein sequence ID" value="RDX76268.1"/>
    <property type="molecule type" value="Genomic_DNA"/>
</dbReference>
<proteinExistence type="predicted"/>
<accession>A0A371FD92</accession>
<dbReference type="Proteomes" id="UP000257109">
    <property type="component" value="Unassembled WGS sequence"/>
</dbReference>
<reference evidence="2" key="1">
    <citation type="submission" date="2018-05" db="EMBL/GenBank/DDBJ databases">
        <title>Draft genome of Mucuna pruriens seed.</title>
        <authorList>
            <person name="Nnadi N.E."/>
            <person name="Vos R."/>
            <person name="Hasami M.H."/>
            <person name="Devisetty U.K."/>
            <person name="Aguiy J.C."/>
        </authorList>
    </citation>
    <scope>NUCLEOTIDE SEQUENCE [LARGE SCALE GENOMIC DNA]</scope>
    <source>
        <strain evidence="2">JCA_2017</strain>
    </source>
</reference>